<dbReference type="RefSeq" id="WP_230552604.1">
    <property type="nucleotide sequence ID" value="NZ_JAJISD010000009.1"/>
</dbReference>
<dbReference type="PROSITE" id="PS51462">
    <property type="entry name" value="NUDIX"/>
    <property type="match status" value="1"/>
</dbReference>
<evidence type="ECO:0000256" key="6">
    <source>
        <dbReference type="ARBA" id="ARBA00023211"/>
    </source>
</evidence>
<comment type="cofactor">
    <cofactor evidence="1">
        <name>Mn(2+)</name>
        <dbReference type="ChEBI" id="CHEBI:29035"/>
    </cofactor>
</comment>
<feature type="domain" description="Nudix hydrolase" evidence="7">
    <location>
        <begin position="10"/>
        <end position="214"/>
    </location>
</feature>
<evidence type="ECO:0000313" key="8">
    <source>
        <dbReference type="EMBL" id="MCC8431345.1"/>
    </source>
</evidence>
<dbReference type="EMBL" id="JAJISD010000009">
    <property type="protein sequence ID" value="MCC8431345.1"/>
    <property type="molecule type" value="Genomic_DNA"/>
</dbReference>
<dbReference type="GO" id="GO:0016787">
    <property type="term" value="F:hydrolase activity"/>
    <property type="evidence" value="ECO:0007669"/>
    <property type="project" value="UniProtKB-KW"/>
</dbReference>
<evidence type="ECO:0000256" key="1">
    <source>
        <dbReference type="ARBA" id="ARBA00001936"/>
    </source>
</evidence>
<evidence type="ECO:0000256" key="5">
    <source>
        <dbReference type="ARBA" id="ARBA00022842"/>
    </source>
</evidence>
<comment type="caution">
    <text evidence="8">The sequence shown here is derived from an EMBL/GenBank/DDBJ whole genome shotgun (WGS) entry which is preliminary data.</text>
</comment>
<keyword evidence="5" id="KW-0460">Magnesium</keyword>
<evidence type="ECO:0000259" key="7">
    <source>
        <dbReference type="PROSITE" id="PS51462"/>
    </source>
</evidence>
<protein>
    <submittedName>
        <fullName evidence="8">NUDIX hydrolase</fullName>
    </submittedName>
</protein>
<dbReference type="Gene3D" id="3.90.79.10">
    <property type="entry name" value="Nucleoside Triphosphate Pyrophosphohydrolase"/>
    <property type="match status" value="1"/>
</dbReference>
<dbReference type="CDD" id="cd18870">
    <property type="entry name" value="NUDIX_AcylCoAdiphos_Nudt19"/>
    <property type="match status" value="1"/>
</dbReference>
<comment type="cofactor">
    <cofactor evidence="2">
        <name>Mg(2+)</name>
        <dbReference type="ChEBI" id="CHEBI:18420"/>
    </cofactor>
</comment>
<reference evidence="8 9" key="1">
    <citation type="submission" date="2021-11" db="EMBL/GenBank/DDBJ databases">
        <authorList>
            <person name="Lee D.-H."/>
            <person name="Kim S.-B."/>
        </authorList>
    </citation>
    <scope>NUCLEOTIDE SEQUENCE [LARGE SCALE GENOMIC DNA]</scope>
    <source>
        <strain evidence="8 9">KCTC 52223</strain>
    </source>
</reference>
<dbReference type="PANTHER" id="PTHR12318">
    <property type="entry name" value="TESTOSTERONE-REGULATED PROTEIN RP2"/>
    <property type="match status" value="1"/>
</dbReference>
<evidence type="ECO:0000256" key="4">
    <source>
        <dbReference type="ARBA" id="ARBA00022801"/>
    </source>
</evidence>
<keyword evidence="6" id="KW-0464">Manganese</keyword>
<gene>
    <name evidence="8" type="ORF">LJ725_20410</name>
</gene>
<organism evidence="8 9">
    <name type="scientific">Reyranella aquatilis</name>
    <dbReference type="NCBI Taxonomy" id="2035356"/>
    <lineage>
        <taxon>Bacteria</taxon>
        <taxon>Pseudomonadati</taxon>
        <taxon>Pseudomonadota</taxon>
        <taxon>Alphaproteobacteria</taxon>
        <taxon>Hyphomicrobiales</taxon>
        <taxon>Reyranellaceae</taxon>
        <taxon>Reyranella</taxon>
    </lineage>
</organism>
<keyword evidence="3" id="KW-0479">Metal-binding</keyword>
<dbReference type="Proteomes" id="UP001198862">
    <property type="component" value="Unassembled WGS sequence"/>
</dbReference>
<dbReference type="PANTHER" id="PTHR12318:SF0">
    <property type="entry name" value="ACYL-COENZYME A DIPHOSPHATASE NUDT19"/>
    <property type="match status" value="1"/>
</dbReference>
<accession>A0ABS8KZ54</accession>
<evidence type="ECO:0000256" key="2">
    <source>
        <dbReference type="ARBA" id="ARBA00001946"/>
    </source>
</evidence>
<evidence type="ECO:0000313" key="9">
    <source>
        <dbReference type="Proteomes" id="UP001198862"/>
    </source>
</evidence>
<sequence length="279" mass="30227">MNEPKKEAPPPRPATTVLLLRPSQPGDAGSPLEVFMVVRHHQIDSFSGALVFPGGKLEEADGDKSLRARCGGADGIDDAELKFRVAGVREAFEECGVLLARKRGQRALIGAADLKGIEERWRAKLAKDEASIVDLVEAEDLEIATDLMTPYAHWITPTFVPKRFDTWFFLAEAPEDQVALHDGSESTDSVWIGPQEAIDEAVAGKRTLVHATTKNLELLAEGKTVAGAIAAAKARKIVTVLPWVEARDGKKFLHIPEGAGYRNLVREMPPAGGVPQTGR</sequence>
<dbReference type="InterPro" id="IPR015797">
    <property type="entry name" value="NUDIX_hydrolase-like_dom_sf"/>
</dbReference>
<name>A0ABS8KZ54_9HYPH</name>
<dbReference type="SUPFAM" id="SSF55811">
    <property type="entry name" value="Nudix"/>
    <property type="match status" value="1"/>
</dbReference>
<evidence type="ECO:0000256" key="3">
    <source>
        <dbReference type="ARBA" id="ARBA00022723"/>
    </source>
</evidence>
<keyword evidence="4 8" id="KW-0378">Hydrolase</keyword>
<keyword evidence="9" id="KW-1185">Reference proteome</keyword>
<proteinExistence type="predicted"/>
<dbReference type="InterPro" id="IPR000086">
    <property type="entry name" value="NUDIX_hydrolase_dom"/>
</dbReference>
<dbReference type="InterPro" id="IPR039121">
    <property type="entry name" value="NUDT19"/>
</dbReference>